<protein>
    <recommendedName>
        <fullName evidence="5">Kinesin light chain</fullName>
    </recommendedName>
</protein>
<organism evidence="2 4">
    <name type="scientific">Didymodactylos carnosus</name>
    <dbReference type="NCBI Taxonomy" id="1234261"/>
    <lineage>
        <taxon>Eukaryota</taxon>
        <taxon>Metazoa</taxon>
        <taxon>Spiralia</taxon>
        <taxon>Gnathifera</taxon>
        <taxon>Rotifera</taxon>
        <taxon>Eurotatoria</taxon>
        <taxon>Bdelloidea</taxon>
        <taxon>Philodinida</taxon>
        <taxon>Philodinidae</taxon>
        <taxon>Didymodactylos</taxon>
    </lineage>
</organism>
<dbReference type="PANTHER" id="PTHR19959">
    <property type="entry name" value="KINESIN LIGHT CHAIN"/>
    <property type="match status" value="1"/>
</dbReference>
<evidence type="ECO:0000313" key="3">
    <source>
        <dbReference type="EMBL" id="CAF4110482.1"/>
    </source>
</evidence>
<feature type="compositionally biased region" description="Low complexity" evidence="1">
    <location>
        <begin position="65"/>
        <end position="75"/>
    </location>
</feature>
<accession>A0A8S2ETB8</accession>
<dbReference type="PANTHER" id="PTHR19959:SF119">
    <property type="entry name" value="FUNGAL LIPASE-LIKE DOMAIN-CONTAINING PROTEIN"/>
    <property type="match status" value="1"/>
</dbReference>
<dbReference type="Pfam" id="PF13424">
    <property type="entry name" value="TPR_12"/>
    <property type="match status" value="1"/>
</dbReference>
<name>A0A8S2ETB8_9BILA</name>
<dbReference type="SUPFAM" id="SSF48452">
    <property type="entry name" value="TPR-like"/>
    <property type="match status" value="1"/>
</dbReference>
<dbReference type="Proteomes" id="UP000682733">
    <property type="component" value="Unassembled WGS sequence"/>
</dbReference>
<dbReference type="EMBL" id="CAJNOK010019671">
    <property type="protein sequence ID" value="CAF1303769.1"/>
    <property type="molecule type" value="Genomic_DNA"/>
</dbReference>
<evidence type="ECO:0000313" key="2">
    <source>
        <dbReference type="EMBL" id="CAF1303769.1"/>
    </source>
</evidence>
<evidence type="ECO:0000256" key="1">
    <source>
        <dbReference type="SAM" id="MobiDB-lite"/>
    </source>
</evidence>
<comment type="caution">
    <text evidence="2">The sequence shown here is derived from an EMBL/GenBank/DDBJ whole genome shotgun (WGS) entry which is preliminary data.</text>
</comment>
<dbReference type="InterPro" id="IPR011990">
    <property type="entry name" value="TPR-like_helical_dom_sf"/>
</dbReference>
<reference evidence="2" key="1">
    <citation type="submission" date="2021-02" db="EMBL/GenBank/DDBJ databases">
        <authorList>
            <person name="Nowell W R."/>
        </authorList>
    </citation>
    <scope>NUCLEOTIDE SEQUENCE</scope>
</reference>
<evidence type="ECO:0008006" key="5">
    <source>
        <dbReference type="Google" id="ProtNLM"/>
    </source>
</evidence>
<dbReference type="EMBL" id="CAJOBA010041253">
    <property type="protein sequence ID" value="CAF4110482.1"/>
    <property type="molecule type" value="Genomic_DNA"/>
</dbReference>
<sequence>MSEQTKLQNLIANLKPSVKIKIIEKNPKTTSGFLKLAKDIENLEALISRDPDLNNLDSDHLLTTSAPSSHSSSFSNIYVTPTQRSNNNQSQQNSNTNILAIIRGNYIRQMGKHPWKSSESSNFKSKLTQRLQIYLPTSGSVYHTLGDARKGLEYLEQALEMRRDLYKGSHPDVAGSLNNVGSVYDTLGDVRKGLEYKVQTLEMYRNLYKESHPDVAKSMINIGMSYERKD</sequence>
<proteinExistence type="predicted"/>
<dbReference type="AlphaFoldDB" id="A0A8S2ETB8"/>
<dbReference type="Proteomes" id="UP000677228">
    <property type="component" value="Unassembled WGS sequence"/>
</dbReference>
<evidence type="ECO:0000313" key="4">
    <source>
        <dbReference type="Proteomes" id="UP000677228"/>
    </source>
</evidence>
<dbReference type="Gene3D" id="1.25.40.10">
    <property type="entry name" value="Tetratricopeptide repeat domain"/>
    <property type="match status" value="1"/>
</dbReference>
<feature type="compositionally biased region" description="Low complexity" evidence="1">
    <location>
        <begin position="85"/>
        <end position="94"/>
    </location>
</feature>
<feature type="region of interest" description="Disordered" evidence="1">
    <location>
        <begin position="64"/>
        <end position="94"/>
    </location>
</feature>
<gene>
    <name evidence="2" type="ORF">OVA965_LOCUS28658</name>
    <name evidence="3" type="ORF">TMI583_LOCUS29416</name>
</gene>